<organism evidence="2 3">
    <name type="scientific">Babesia divergens</name>
    <dbReference type="NCBI Taxonomy" id="32595"/>
    <lineage>
        <taxon>Eukaryota</taxon>
        <taxon>Sar</taxon>
        <taxon>Alveolata</taxon>
        <taxon>Apicomplexa</taxon>
        <taxon>Aconoidasida</taxon>
        <taxon>Piroplasmida</taxon>
        <taxon>Babesiidae</taxon>
        <taxon>Babesia</taxon>
    </lineage>
</organism>
<dbReference type="EMBL" id="JAHBMH010000062">
    <property type="protein sequence ID" value="KAK1934709.1"/>
    <property type="molecule type" value="Genomic_DNA"/>
</dbReference>
<dbReference type="Gene3D" id="3.10.310.50">
    <property type="match status" value="1"/>
</dbReference>
<comment type="caution">
    <text evidence="2">The sequence shown here is derived from an EMBL/GenBank/DDBJ whole genome shotgun (WGS) entry which is preliminary data.</text>
</comment>
<keyword evidence="1" id="KW-0732">Signal</keyword>
<dbReference type="GO" id="GO:0005892">
    <property type="term" value="C:acetylcholine-gated channel complex"/>
    <property type="evidence" value="ECO:0007669"/>
    <property type="project" value="InterPro"/>
</dbReference>
<dbReference type="Proteomes" id="UP001195914">
    <property type="component" value="Unassembled WGS sequence"/>
</dbReference>
<protein>
    <submittedName>
        <fullName evidence="2">Uncharacterized protein</fullName>
    </submittedName>
</protein>
<evidence type="ECO:0000313" key="2">
    <source>
        <dbReference type="EMBL" id="KAK1934709.1"/>
    </source>
</evidence>
<dbReference type="Pfam" id="PF17175">
    <property type="entry name" value="MOLO1"/>
    <property type="match status" value="1"/>
</dbReference>
<dbReference type="InterPro" id="IPR033438">
    <property type="entry name" value="MOLO1"/>
</dbReference>
<feature type="signal peptide" evidence="1">
    <location>
        <begin position="1"/>
        <end position="25"/>
    </location>
</feature>
<evidence type="ECO:0000313" key="3">
    <source>
        <dbReference type="Proteomes" id="UP001195914"/>
    </source>
</evidence>
<gene>
    <name evidence="2" type="ORF">X943_000272</name>
</gene>
<reference evidence="2" key="2">
    <citation type="submission" date="2021-05" db="EMBL/GenBank/DDBJ databases">
        <authorList>
            <person name="Pain A."/>
        </authorList>
    </citation>
    <scope>NUCLEOTIDE SEQUENCE</scope>
    <source>
        <strain evidence="2">1802A</strain>
    </source>
</reference>
<evidence type="ECO:0000256" key="1">
    <source>
        <dbReference type="SAM" id="SignalP"/>
    </source>
</evidence>
<proteinExistence type="predicted"/>
<reference evidence="2" key="1">
    <citation type="journal article" date="2014" name="Nucleic Acids Res.">
        <title>The evolutionary dynamics of variant antigen genes in Babesia reveal a history of genomic innovation underlying host-parasite interaction.</title>
        <authorList>
            <person name="Jackson A.P."/>
            <person name="Otto T.D."/>
            <person name="Darby A."/>
            <person name="Ramaprasad A."/>
            <person name="Xia D."/>
            <person name="Echaide I.E."/>
            <person name="Farber M."/>
            <person name="Gahlot S."/>
            <person name="Gamble J."/>
            <person name="Gupta D."/>
            <person name="Gupta Y."/>
            <person name="Jackson L."/>
            <person name="Malandrin L."/>
            <person name="Malas T.B."/>
            <person name="Moussa E."/>
            <person name="Nair M."/>
            <person name="Reid A.J."/>
            <person name="Sanders M."/>
            <person name="Sharma J."/>
            <person name="Tracey A."/>
            <person name="Quail M.A."/>
            <person name="Weir W."/>
            <person name="Wastling J.M."/>
            <person name="Hall N."/>
            <person name="Willadsen P."/>
            <person name="Lingelbach K."/>
            <person name="Shiels B."/>
            <person name="Tait A."/>
            <person name="Berriman M."/>
            <person name="Allred D.R."/>
            <person name="Pain A."/>
        </authorList>
    </citation>
    <scope>NUCLEOTIDE SEQUENCE</scope>
    <source>
        <strain evidence="2">1802A</strain>
    </source>
</reference>
<accession>A0AAD9GA98</accession>
<dbReference type="PANTHER" id="PTHR33748:SF5">
    <property type="entry name" value="GROUND-LIKE DOMAIN-CONTAINING PROTEIN"/>
    <property type="match status" value="1"/>
</dbReference>
<feature type="chain" id="PRO_5042099872" evidence="1">
    <location>
        <begin position="26"/>
        <end position="253"/>
    </location>
</feature>
<keyword evidence="3" id="KW-1185">Reference proteome</keyword>
<dbReference type="PANTHER" id="PTHR33748">
    <property type="entry name" value="PROTEIN CBG04600"/>
    <property type="match status" value="1"/>
</dbReference>
<dbReference type="AlphaFoldDB" id="A0AAD9GA98"/>
<sequence>MTASIIWQKCRRWLLLVALSLGISATSCRKATPSVMLELGSLPAMNEMLPDEGPPNLSDYSEPLVTKVTTLENFPSPFANPKECNRMDLRESYVCDPDRMLTKVEADRIDELLGLQRSGSLHHCEGLGNVPFQWVPCSAAPNKRRLGVAIIDWLPEEDIVTLADELLKRWRLCHEKCADGILMLYVNRHKDLVISWGKGVEPLINAKVVSSIYPICRELLQKEKLAVAIDRCTSFVTKRLTGVILPSQETPQM</sequence>
<name>A0AAD9GA98_BABDI</name>